<sequence>MKTLIYLIMGFCHNYLRSMAQEYSTGLGDTDIPVDVDTPINSTVVSLSRVFPTGTDFTITSLNFISRSTGDSEDVAVFSFNSTENTLRSQEPLTRFLGGVFRMRVTVVFNDTGIEVGEEIRLPVVDKTHCLRMVLKDGGLAAEGVERQELDMLHQLRNAVDMHGRNLLLVPEYKSHGLYPTAKQATSR</sequence>
<evidence type="ECO:0000313" key="2">
    <source>
        <dbReference type="Proteomes" id="UP000186922"/>
    </source>
</evidence>
<name>A0A1D1VRS1_RAMVA</name>
<accession>A0A1D1VRS1</accession>
<evidence type="ECO:0000313" key="1">
    <source>
        <dbReference type="EMBL" id="GAV02428.1"/>
    </source>
</evidence>
<proteinExistence type="predicted"/>
<comment type="caution">
    <text evidence="1">The sequence shown here is derived from an EMBL/GenBank/DDBJ whole genome shotgun (WGS) entry which is preliminary data.</text>
</comment>
<keyword evidence="2" id="KW-1185">Reference proteome</keyword>
<dbReference type="EMBL" id="BDGG01000008">
    <property type="protein sequence ID" value="GAV02428.1"/>
    <property type="molecule type" value="Genomic_DNA"/>
</dbReference>
<gene>
    <name evidence="1" type="primary">RvY_12996-1</name>
    <name evidence="1" type="synonym">RvY_12996.1</name>
    <name evidence="1" type="ORF">RvY_12996</name>
</gene>
<dbReference type="AlphaFoldDB" id="A0A1D1VRS1"/>
<organism evidence="1 2">
    <name type="scientific">Ramazzottius varieornatus</name>
    <name type="common">Water bear</name>
    <name type="synonym">Tardigrade</name>
    <dbReference type="NCBI Taxonomy" id="947166"/>
    <lineage>
        <taxon>Eukaryota</taxon>
        <taxon>Metazoa</taxon>
        <taxon>Ecdysozoa</taxon>
        <taxon>Tardigrada</taxon>
        <taxon>Eutardigrada</taxon>
        <taxon>Parachela</taxon>
        <taxon>Hypsibioidea</taxon>
        <taxon>Ramazzottiidae</taxon>
        <taxon>Ramazzottius</taxon>
    </lineage>
</organism>
<dbReference type="Proteomes" id="UP000186922">
    <property type="component" value="Unassembled WGS sequence"/>
</dbReference>
<protein>
    <submittedName>
        <fullName evidence="1">Uncharacterized protein</fullName>
    </submittedName>
</protein>
<dbReference type="OrthoDB" id="10598216at2759"/>
<reference evidence="1 2" key="1">
    <citation type="journal article" date="2016" name="Nat. Commun.">
        <title>Extremotolerant tardigrade genome and improved radiotolerance of human cultured cells by tardigrade-unique protein.</title>
        <authorList>
            <person name="Hashimoto T."/>
            <person name="Horikawa D.D."/>
            <person name="Saito Y."/>
            <person name="Kuwahara H."/>
            <person name="Kozuka-Hata H."/>
            <person name="Shin-I T."/>
            <person name="Minakuchi Y."/>
            <person name="Ohishi K."/>
            <person name="Motoyama A."/>
            <person name="Aizu T."/>
            <person name="Enomoto A."/>
            <person name="Kondo K."/>
            <person name="Tanaka S."/>
            <person name="Hara Y."/>
            <person name="Koshikawa S."/>
            <person name="Sagara H."/>
            <person name="Miura T."/>
            <person name="Yokobori S."/>
            <person name="Miyagawa K."/>
            <person name="Suzuki Y."/>
            <person name="Kubo T."/>
            <person name="Oyama M."/>
            <person name="Kohara Y."/>
            <person name="Fujiyama A."/>
            <person name="Arakawa K."/>
            <person name="Katayama T."/>
            <person name="Toyoda A."/>
            <person name="Kunieda T."/>
        </authorList>
    </citation>
    <scope>NUCLEOTIDE SEQUENCE [LARGE SCALE GENOMIC DNA]</scope>
    <source>
        <strain evidence="1 2">YOKOZUNA-1</strain>
    </source>
</reference>